<accession>A0A816EDI7</accession>
<comment type="caution">
    <text evidence="1">The sequence shown here is derived from an EMBL/GenBank/DDBJ whole genome shotgun (WGS) entry which is preliminary data.</text>
</comment>
<proteinExistence type="predicted"/>
<organism evidence="1 2">
    <name type="scientific">Adineta ricciae</name>
    <name type="common">Rotifer</name>
    <dbReference type="NCBI Taxonomy" id="249248"/>
    <lineage>
        <taxon>Eukaryota</taxon>
        <taxon>Metazoa</taxon>
        <taxon>Spiralia</taxon>
        <taxon>Gnathifera</taxon>
        <taxon>Rotifera</taxon>
        <taxon>Eurotatoria</taxon>
        <taxon>Bdelloidea</taxon>
        <taxon>Adinetida</taxon>
        <taxon>Adinetidae</taxon>
        <taxon>Adineta</taxon>
    </lineage>
</organism>
<reference evidence="1" key="1">
    <citation type="submission" date="2021-02" db="EMBL/GenBank/DDBJ databases">
        <authorList>
            <person name="Nowell W R."/>
        </authorList>
    </citation>
    <scope>NUCLEOTIDE SEQUENCE</scope>
</reference>
<dbReference type="Gene3D" id="2.60.120.260">
    <property type="entry name" value="Galactose-binding domain-like"/>
    <property type="match status" value="1"/>
</dbReference>
<sequence>MITNATKSITSPSIAKNVIAFQIFNRTDEVVYAIWNTSAGDNSTPSSAGGGIGQYWPSEPPEAALDGNLRTEYTNYGCADERFNITSGMYTGFYFTIKSVSFRLMKFCMGTNVQEAKRDPMTITIEGSNNDQSELLLGKSWTSIYSGSSGLTKSLQRSSYGTKQTVATNVASFRSYRLIVTSTRGKHNSVSYSEFVMMGQYLNNIN</sequence>
<name>A0A816EDI7_ADIRI</name>
<dbReference type="Proteomes" id="UP000663828">
    <property type="component" value="Unassembled WGS sequence"/>
</dbReference>
<evidence type="ECO:0000313" key="2">
    <source>
        <dbReference type="Proteomes" id="UP000663828"/>
    </source>
</evidence>
<dbReference type="EMBL" id="CAJNOR010009806">
    <property type="protein sequence ID" value="CAF1648371.1"/>
    <property type="molecule type" value="Genomic_DNA"/>
</dbReference>
<protein>
    <submittedName>
        <fullName evidence="1">Uncharacterized protein</fullName>
    </submittedName>
</protein>
<gene>
    <name evidence="1" type="ORF">XAT740_LOCUS54512</name>
</gene>
<keyword evidence="2" id="KW-1185">Reference proteome</keyword>
<evidence type="ECO:0000313" key="1">
    <source>
        <dbReference type="EMBL" id="CAF1648371.1"/>
    </source>
</evidence>
<dbReference type="AlphaFoldDB" id="A0A816EDI7"/>